<dbReference type="PROSITE" id="PS00455">
    <property type="entry name" value="AMP_BINDING"/>
    <property type="match status" value="1"/>
</dbReference>
<dbReference type="Proteomes" id="UP001250932">
    <property type="component" value="Unassembled WGS sequence"/>
</dbReference>
<dbReference type="NCBIfam" id="TIGR01733">
    <property type="entry name" value="AA-adenyl-dom"/>
    <property type="match status" value="1"/>
</dbReference>
<feature type="domain" description="AMP-dependent synthetase/ligase" evidence="1">
    <location>
        <begin position="15"/>
        <end position="387"/>
    </location>
</feature>
<feature type="domain" description="AMP-binding enzyme C-terminal" evidence="2">
    <location>
        <begin position="444"/>
        <end position="517"/>
    </location>
</feature>
<gene>
    <name evidence="3" type="ORF">PPG34_04175</name>
</gene>
<dbReference type="InterPro" id="IPR020845">
    <property type="entry name" value="AMP-binding_CS"/>
</dbReference>
<evidence type="ECO:0000259" key="1">
    <source>
        <dbReference type="Pfam" id="PF00501"/>
    </source>
</evidence>
<comment type="caution">
    <text evidence="3">The sequence shown here is derived from an EMBL/GenBank/DDBJ whole genome shotgun (WGS) entry which is preliminary data.</text>
</comment>
<dbReference type="PANTHER" id="PTHR45527">
    <property type="entry name" value="NONRIBOSOMAL PEPTIDE SYNTHETASE"/>
    <property type="match status" value="1"/>
</dbReference>
<evidence type="ECO:0000259" key="2">
    <source>
        <dbReference type="Pfam" id="PF13193"/>
    </source>
</evidence>
<evidence type="ECO:0000313" key="3">
    <source>
        <dbReference type="EMBL" id="MDT7041533.1"/>
    </source>
</evidence>
<dbReference type="Gene3D" id="3.30.300.30">
    <property type="match status" value="1"/>
</dbReference>
<sequence length="537" mass="59343">MNNDNHWLGSGFLTSLQKYPDRPALESDGQVLTYHDLYHRAASLATTMHAYFNSTEPPLTAVFAYHSITAFSGVLAAVLRGHGYVPLNPKFPADRTRSMLTQAGCRAVIIDAMGEKQLDSVLKGIEEQLVLIFPERQDVADLVTKFPQHIVLGLNDCTQKELCEPTIPDADTIAYLLFTSGSTGVPKGVMVSHRNVARFLEVMQERYRLNETDRFSQLFDMGFDLSVFDMFMAWKVGGCVCNPSSQHLFSPANYLLESNITVWFSVPSVAVLMKQLGFLQGGAFPSLRLSLFCGEALTASVADAWQKASPNSILENLYGPTEVTLACTLYRWRGESSHQDCENGVVPIGETFPGMRAMVVDESLEEVNKGETGELLMSGPQVALGYWNNPHKTSQAFLRPPGSEDIFYRTGDLVRRPKDGEPIVYLGRIDYQIKIRGLRVELGEVEAILRVAAGVDRAVALGWPITADGAQGIVAFLETPKADVKAILETAKKQLPDYMVPRRVYTLAILPLNSNEKVDRKALANLLQSNEYSPQVA</sequence>
<dbReference type="Pfam" id="PF13193">
    <property type="entry name" value="AMP-binding_C"/>
    <property type="match status" value="1"/>
</dbReference>
<reference evidence="3 4" key="1">
    <citation type="journal article" date="2023" name="ISME J.">
        <title>Cultivation and genomic characterization of novel and ubiquitous marine nitrite-oxidizing bacteria from the Nitrospirales.</title>
        <authorList>
            <person name="Mueller A.J."/>
            <person name="Daebeler A."/>
            <person name="Herbold C.W."/>
            <person name="Kirkegaard R.H."/>
            <person name="Daims H."/>
        </authorList>
    </citation>
    <scope>NUCLEOTIDE SEQUENCE [LARGE SCALE GENOMIC DNA]</scope>
    <source>
        <strain evidence="3 4">EB</strain>
    </source>
</reference>
<name>A0ABU3K580_9BACT</name>
<dbReference type="InterPro" id="IPR042099">
    <property type="entry name" value="ANL_N_sf"/>
</dbReference>
<protein>
    <submittedName>
        <fullName evidence="3">Amino acid adenylation domain-containing protein</fullName>
    </submittedName>
</protein>
<dbReference type="InterPro" id="IPR000873">
    <property type="entry name" value="AMP-dep_synth/lig_dom"/>
</dbReference>
<dbReference type="Gene3D" id="3.40.50.12780">
    <property type="entry name" value="N-terminal domain of ligase-like"/>
    <property type="match status" value="1"/>
</dbReference>
<dbReference type="Pfam" id="PF00501">
    <property type="entry name" value="AMP-binding"/>
    <property type="match status" value="1"/>
</dbReference>
<evidence type="ECO:0000313" key="4">
    <source>
        <dbReference type="Proteomes" id="UP001250932"/>
    </source>
</evidence>
<dbReference type="InterPro" id="IPR045851">
    <property type="entry name" value="AMP-bd_C_sf"/>
</dbReference>
<dbReference type="EMBL" id="JAQOUE010000001">
    <property type="protein sequence ID" value="MDT7041533.1"/>
    <property type="molecule type" value="Genomic_DNA"/>
</dbReference>
<dbReference type="InterPro" id="IPR010071">
    <property type="entry name" value="AA_adenyl_dom"/>
</dbReference>
<keyword evidence="4" id="KW-1185">Reference proteome</keyword>
<dbReference type="PANTHER" id="PTHR45527:SF1">
    <property type="entry name" value="FATTY ACID SYNTHASE"/>
    <property type="match status" value="1"/>
</dbReference>
<proteinExistence type="predicted"/>
<accession>A0ABU3K580</accession>
<dbReference type="RefSeq" id="WP_313831884.1">
    <property type="nucleotide sequence ID" value="NZ_JAQOUE010000001.1"/>
</dbReference>
<dbReference type="SUPFAM" id="SSF56801">
    <property type="entry name" value="Acetyl-CoA synthetase-like"/>
    <property type="match status" value="1"/>
</dbReference>
<dbReference type="InterPro" id="IPR025110">
    <property type="entry name" value="AMP-bd_C"/>
</dbReference>
<organism evidence="3 4">
    <name type="scientific">Candidatus Nitronereus thalassa</name>
    <dbReference type="NCBI Taxonomy" id="3020898"/>
    <lineage>
        <taxon>Bacteria</taxon>
        <taxon>Pseudomonadati</taxon>
        <taxon>Nitrospirota</taxon>
        <taxon>Nitrospiria</taxon>
        <taxon>Nitrospirales</taxon>
        <taxon>Nitrospiraceae</taxon>
        <taxon>Candidatus Nitronereus</taxon>
    </lineage>
</organism>